<organism evidence="2 3">
    <name type="scientific">Pseudonocardia xishanensis</name>
    <dbReference type="NCBI Taxonomy" id="630995"/>
    <lineage>
        <taxon>Bacteria</taxon>
        <taxon>Bacillati</taxon>
        <taxon>Actinomycetota</taxon>
        <taxon>Actinomycetes</taxon>
        <taxon>Pseudonocardiales</taxon>
        <taxon>Pseudonocardiaceae</taxon>
        <taxon>Pseudonocardia</taxon>
    </lineage>
</organism>
<evidence type="ECO:0000313" key="3">
    <source>
        <dbReference type="Proteomes" id="UP001501598"/>
    </source>
</evidence>
<name>A0ABP8S3T3_9PSEU</name>
<keyword evidence="3" id="KW-1185">Reference proteome</keyword>
<protein>
    <submittedName>
        <fullName evidence="2">Uncharacterized protein</fullName>
    </submittedName>
</protein>
<reference evidence="3" key="1">
    <citation type="journal article" date="2019" name="Int. J. Syst. Evol. Microbiol.">
        <title>The Global Catalogue of Microorganisms (GCM) 10K type strain sequencing project: providing services to taxonomists for standard genome sequencing and annotation.</title>
        <authorList>
            <consortium name="The Broad Institute Genomics Platform"/>
            <consortium name="The Broad Institute Genome Sequencing Center for Infectious Disease"/>
            <person name="Wu L."/>
            <person name="Ma J."/>
        </authorList>
    </citation>
    <scope>NUCLEOTIDE SEQUENCE [LARGE SCALE GENOMIC DNA]</scope>
    <source>
        <strain evidence="3">JCM 17906</strain>
    </source>
</reference>
<proteinExistence type="predicted"/>
<dbReference type="Proteomes" id="UP001501598">
    <property type="component" value="Unassembled WGS sequence"/>
</dbReference>
<evidence type="ECO:0000256" key="1">
    <source>
        <dbReference type="SAM" id="MobiDB-lite"/>
    </source>
</evidence>
<gene>
    <name evidence="2" type="ORF">GCM10023175_65700</name>
</gene>
<accession>A0ABP8S3T3</accession>
<dbReference type="EMBL" id="BAABGT010000115">
    <property type="protein sequence ID" value="GAA4558825.1"/>
    <property type="molecule type" value="Genomic_DNA"/>
</dbReference>
<feature type="region of interest" description="Disordered" evidence="1">
    <location>
        <begin position="35"/>
        <end position="79"/>
    </location>
</feature>
<evidence type="ECO:0000313" key="2">
    <source>
        <dbReference type="EMBL" id="GAA4558825.1"/>
    </source>
</evidence>
<sequence>MSYDIGPQARRRGAQVLDHEVSTTMLTLQSATGAVRAFPPLPPSTGVSRPPVLETDRNGSTDAVPATPASGVSPRCFTD</sequence>
<comment type="caution">
    <text evidence="2">The sequence shown here is derived from an EMBL/GenBank/DDBJ whole genome shotgun (WGS) entry which is preliminary data.</text>
</comment>